<comment type="caution">
    <text evidence="2">The sequence shown here is derived from an EMBL/GenBank/DDBJ whole genome shotgun (WGS) entry which is preliminary data.</text>
</comment>
<gene>
    <name evidence="2" type="ORF">BCR38DRAFT_481334</name>
</gene>
<accession>A0A1Y2EF44</accession>
<dbReference type="OrthoDB" id="5095449at2759"/>
<feature type="compositionally biased region" description="Polar residues" evidence="1">
    <location>
        <begin position="1"/>
        <end position="23"/>
    </location>
</feature>
<feature type="region of interest" description="Disordered" evidence="1">
    <location>
        <begin position="105"/>
        <end position="185"/>
    </location>
</feature>
<dbReference type="EMBL" id="MCFJ01000002">
    <property type="protein sequence ID" value="ORY70190.1"/>
    <property type="molecule type" value="Genomic_DNA"/>
</dbReference>
<dbReference type="GeneID" id="63779577"/>
<dbReference type="InParanoid" id="A0A1Y2EF44"/>
<dbReference type="RefSeq" id="XP_040720140.1">
    <property type="nucleotide sequence ID" value="XM_040863365.1"/>
</dbReference>
<sequence>MANISLDSQSFYTAAGPTPTSRNPAFLSVGYSRDDALVISSSDESEYGHVDDSQSDTSKAQALNAIQNASLALFGKLQQPTGHGFVEVRSVNSIDSGFNAASAANANNNVEKPSVGEGSGVDVDPDDQDGTEAEQQADGRDGCLRHDSMRLEDEDVHHSAKGNESEKDEEDDDNFRPPPPKFGEWPLKDAILKRVTMHELATFQLQFIWDLTNYRYEDYA</sequence>
<protein>
    <submittedName>
        <fullName evidence="2">Uncharacterized protein</fullName>
    </submittedName>
</protein>
<name>A0A1Y2EF44_9PEZI</name>
<feature type="compositionally biased region" description="Basic and acidic residues" evidence="1">
    <location>
        <begin position="137"/>
        <end position="165"/>
    </location>
</feature>
<feature type="region of interest" description="Disordered" evidence="1">
    <location>
        <begin position="1"/>
        <end position="24"/>
    </location>
</feature>
<reference evidence="2 3" key="1">
    <citation type="submission" date="2016-07" db="EMBL/GenBank/DDBJ databases">
        <title>Pervasive Adenine N6-methylation of Active Genes in Fungi.</title>
        <authorList>
            <consortium name="DOE Joint Genome Institute"/>
            <person name="Mondo S.J."/>
            <person name="Dannebaum R.O."/>
            <person name="Kuo R.C."/>
            <person name="Labutti K."/>
            <person name="Haridas S."/>
            <person name="Kuo A."/>
            <person name="Salamov A."/>
            <person name="Ahrendt S.R."/>
            <person name="Lipzen A."/>
            <person name="Sullivan W."/>
            <person name="Andreopoulos W.B."/>
            <person name="Clum A."/>
            <person name="Lindquist E."/>
            <person name="Daum C."/>
            <person name="Ramamoorthy G.K."/>
            <person name="Gryganskyi A."/>
            <person name="Culley D."/>
            <person name="Magnuson J.K."/>
            <person name="James T.Y."/>
            <person name="O'Malley M.A."/>
            <person name="Stajich J.E."/>
            <person name="Spatafora J.W."/>
            <person name="Visel A."/>
            <person name="Grigoriev I.V."/>
        </authorList>
    </citation>
    <scope>NUCLEOTIDE SEQUENCE [LARGE SCALE GENOMIC DNA]</scope>
    <source>
        <strain evidence="2 3">CBS 129021</strain>
    </source>
</reference>
<dbReference type="Proteomes" id="UP000193689">
    <property type="component" value="Unassembled WGS sequence"/>
</dbReference>
<keyword evidence="3" id="KW-1185">Reference proteome</keyword>
<feature type="compositionally biased region" description="Acidic residues" evidence="1">
    <location>
        <begin position="123"/>
        <end position="132"/>
    </location>
</feature>
<evidence type="ECO:0000313" key="3">
    <source>
        <dbReference type="Proteomes" id="UP000193689"/>
    </source>
</evidence>
<dbReference type="AlphaFoldDB" id="A0A1Y2EF44"/>
<organism evidence="2 3">
    <name type="scientific">Pseudomassariella vexata</name>
    <dbReference type="NCBI Taxonomy" id="1141098"/>
    <lineage>
        <taxon>Eukaryota</taxon>
        <taxon>Fungi</taxon>
        <taxon>Dikarya</taxon>
        <taxon>Ascomycota</taxon>
        <taxon>Pezizomycotina</taxon>
        <taxon>Sordariomycetes</taxon>
        <taxon>Xylariomycetidae</taxon>
        <taxon>Amphisphaeriales</taxon>
        <taxon>Pseudomassariaceae</taxon>
        <taxon>Pseudomassariella</taxon>
    </lineage>
</organism>
<proteinExistence type="predicted"/>
<evidence type="ECO:0000256" key="1">
    <source>
        <dbReference type="SAM" id="MobiDB-lite"/>
    </source>
</evidence>
<evidence type="ECO:0000313" key="2">
    <source>
        <dbReference type="EMBL" id="ORY70190.1"/>
    </source>
</evidence>